<evidence type="ECO:0000313" key="1">
    <source>
        <dbReference type="EMBL" id="RKL68057.1"/>
    </source>
</evidence>
<dbReference type="SUPFAM" id="SSF53756">
    <property type="entry name" value="UDP-Glycosyltransferase/glycogen phosphorylase"/>
    <property type="match status" value="1"/>
</dbReference>
<dbReference type="Proteomes" id="UP000281498">
    <property type="component" value="Unassembled WGS sequence"/>
</dbReference>
<reference evidence="1 2" key="1">
    <citation type="submission" date="2017-10" db="EMBL/GenBank/DDBJ databases">
        <title>Bacillus sp. nov., a halophilic bacterium isolated from a Keqin Lake.</title>
        <authorList>
            <person name="Wang H."/>
        </authorList>
    </citation>
    <scope>NUCLEOTIDE SEQUENCE [LARGE SCALE GENOMIC DNA]</scope>
    <source>
        <strain evidence="1 2">KCTC 13187</strain>
    </source>
</reference>
<sequence length="437" mass="51376">MKVDVLILIEFVNRELEVAVAIKHSLKTKGIKVKIISTLYDYSKAMLFYSPKILIVPYLYDDNNLKKFSMVKKSNTEELIIINMHQEQMVTKSNVEFVLPKGLAKNVLHISWGDTFTQHLIENSVDNNLIYQTGSPRIDFYREGMTHFSINKEKLSSEFKLNSEKKWILFAGNFPHENFTEDVITTLEKKGNKGIRKRIENALETRGILISWFEKLVENNPDIEFIYRPHPSENLTEELLKITKYYRNFHVIKKYVLRDWVINCDVINVWTSTSVVEGYFANKKVNVVRPIEIPSDFEMELFRGVNYINTYKEFEKHNIQGSLSNDLGLVEKINDHYSKVTNFSFEAISDLVIEGLKNNIKYDYKINQFYASFVDRFRLLIRFFVERIIKLVSGQSVIKLSKLFNPNSRYRRYFNILENGDDKVTKGRISDIENKFK</sequence>
<evidence type="ECO:0000313" key="2">
    <source>
        <dbReference type="Proteomes" id="UP000281498"/>
    </source>
</evidence>
<accession>A0A3A9K656</accession>
<comment type="caution">
    <text evidence="1">The sequence shown here is derived from an EMBL/GenBank/DDBJ whole genome shotgun (WGS) entry which is preliminary data.</text>
</comment>
<keyword evidence="2" id="KW-1185">Reference proteome</keyword>
<dbReference type="OrthoDB" id="9811865at2"/>
<gene>
    <name evidence="1" type="ORF">CR203_06045</name>
</gene>
<dbReference type="RefSeq" id="WP_110938395.1">
    <property type="nucleotide sequence ID" value="NZ_KZ614147.1"/>
</dbReference>
<evidence type="ECO:0008006" key="3">
    <source>
        <dbReference type="Google" id="ProtNLM"/>
    </source>
</evidence>
<dbReference type="InterPro" id="IPR030906">
    <property type="entry name" value="Surf_polysacc"/>
</dbReference>
<protein>
    <recommendedName>
        <fullName evidence="3">CDP-glycerol--glycerophosphate glycerophosphotransferase</fullName>
    </recommendedName>
</protein>
<name>A0A3A9K656_9BACI</name>
<dbReference type="NCBIfam" id="TIGR04396">
    <property type="entry name" value="surf_polysacc"/>
    <property type="match status" value="1"/>
</dbReference>
<proteinExistence type="predicted"/>
<dbReference type="AlphaFoldDB" id="A0A3A9K656"/>
<organism evidence="1 2">
    <name type="scientific">Salipaludibacillus neizhouensis</name>
    <dbReference type="NCBI Taxonomy" id="885475"/>
    <lineage>
        <taxon>Bacteria</taxon>
        <taxon>Bacillati</taxon>
        <taxon>Bacillota</taxon>
        <taxon>Bacilli</taxon>
        <taxon>Bacillales</taxon>
        <taxon>Bacillaceae</taxon>
    </lineage>
</organism>
<dbReference type="EMBL" id="PDOE01000002">
    <property type="protein sequence ID" value="RKL68057.1"/>
    <property type="molecule type" value="Genomic_DNA"/>
</dbReference>